<gene>
    <name evidence="2" type="ORF">ACFQ1T_06675</name>
</gene>
<proteinExistence type="predicted"/>
<name>A0ABW3GFZ4_9PROT</name>
<organism evidence="2 3">
    <name type="scientific">Methylophilus glucosoxydans</name>
    <dbReference type="NCBI Taxonomy" id="752553"/>
    <lineage>
        <taxon>Bacteria</taxon>
        <taxon>Pseudomonadati</taxon>
        <taxon>Pseudomonadota</taxon>
        <taxon>Betaproteobacteria</taxon>
        <taxon>Nitrosomonadales</taxon>
        <taxon>Methylophilaceae</taxon>
        <taxon>Methylophilus</taxon>
    </lineage>
</organism>
<evidence type="ECO:0000313" key="3">
    <source>
        <dbReference type="Proteomes" id="UP001597106"/>
    </source>
</evidence>
<dbReference type="InterPro" id="IPR009078">
    <property type="entry name" value="Ferritin-like_SF"/>
</dbReference>
<dbReference type="NCBIfam" id="TIGR02284">
    <property type="entry name" value="PA2169 family four-helix-bundle protein"/>
    <property type="match status" value="1"/>
</dbReference>
<comment type="caution">
    <text evidence="2">The sequence shown here is derived from an EMBL/GenBank/DDBJ whole genome shotgun (WGS) entry which is preliminary data.</text>
</comment>
<sequence length="155" mass="17091">MTDRDDFIATLNDLIEVSRDGEEGFRASAENVDHPQLKAFFMRRSQEVAASVQELQGLVRSQGGEPAASTSLGGALHRHWIDLKTALTSNNTLSVLNETERGEDVALKAYQEAAEMDLPTHIRTVVVRQLEGAKRNHDEVKKLRDAAQAEADAHS</sequence>
<dbReference type="InterPro" id="IPR019052">
    <property type="entry name" value="DUF2383"/>
</dbReference>
<dbReference type="InterPro" id="IPR011971">
    <property type="entry name" value="CHP02284"/>
</dbReference>
<dbReference type="Pfam" id="PF09537">
    <property type="entry name" value="DUF2383"/>
    <property type="match status" value="1"/>
</dbReference>
<dbReference type="PIRSF" id="PIRSF029477">
    <property type="entry name" value="UCP029477"/>
    <property type="match status" value="1"/>
</dbReference>
<protein>
    <submittedName>
        <fullName evidence="2">PA2169 family four-helix-bundle protein</fullName>
    </submittedName>
</protein>
<dbReference type="Proteomes" id="UP001597106">
    <property type="component" value="Unassembled WGS sequence"/>
</dbReference>
<reference evidence="3" key="1">
    <citation type="journal article" date="2019" name="Int. J. Syst. Evol. Microbiol.">
        <title>The Global Catalogue of Microorganisms (GCM) 10K type strain sequencing project: providing services to taxonomists for standard genome sequencing and annotation.</title>
        <authorList>
            <consortium name="The Broad Institute Genomics Platform"/>
            <consortium name="The Broad Institute Genome Sequencing Center for Infectious Disease"/>
            <person name="Wu L."/>
            <person name="Ma J."/>
        </authorList>
    </citation>
    <scope>NUCLEOTIDE SEQUENCE [LARGE SCALE GENOMIC DNA]</scope>
    <source>
        <strain evidence="3">CCUG 59685</strain>
    </source>
</reference>
<dbReference type="Gene3D" id="1.20.1260.10">
    <property type="match status" value="1"/>
</dbReference>
<evidence type="ECO:0000259" key="1">
    <source>
        <dbReference type="Pfam" id="PF09537"/>
    </source>
</evidence>
<dbReference type="RefSeq" id="WP_194748504.1">
    <property type="nucleotide sequence ID" value="NZ_JBHTJW010000002.1"/>
</dbReference>
<dbReference type="EMBL" id="JBHTJW010000002">
    <property type="protein sequence ID" value="MFD0929462.1"/>
    <property type="molecule type" value="Genomic_DNA"/>
</dbReference>
<dbReference type="SUPFAM" id="SSF47240">
    <property type="entry name" value="Ferritin-like"/>
    <property type="match status" value="1"/>
</dbReference>
<dbReference type="InterPro" id="IPR012347">
    <property type="entry name" value="Ferritin-like"/>
</dbReference>
<evidence type="ECO:0000313" key="2">
    <source>
        <dbReference type="EMBL" id="MFD0929462.1"/>
    </source>
</evidence>
<feature type="domain" description="DUF2383" evidence="1">
    <location>
        <begin position="7"/>
        <end position="114"/>
    </location>
</feature>
<accession>A0ABW3GFZ4</accession>
<keyword evidence="3" id="KW-1185">Reference proteome</keyword>
<dbReference type="InterPro" id="IPR016920">
    <property type="entry name" value="UCP029477"/>
</dbReference>